<dbReference type="Proteomes" id="UP001380290">
    <property type="component" value="Unassembled WGS sequence"/>
</dbReference>
<dbReference type="EMBL" id="JBBHLC010000004">
    <property type="protein sequence ID" value="MEJ5862121.1"/>
    <property type="molecule type" value="Genomic_DNA"/>
</dbReference>
<dbReference type="SUPFAM" id="SSF56300">
    <property type="entry name" value="Metallo-dependent phosphatases"/>
    <property type="match status" value="1"/>
</dbReference>
<dbReference type="InterPro" id="IPR029052">
    <property type="entry name" value="Metallo-depent_PP-like"/>
</dbReference>
<dbReference type="NCBIfam" id="TIGR04123">
    <property type="entry name" value="P_estr_lig_assc"/>
    <property type="match status" value="1"/>
</dbReference>
<dbReference type="PANTHER" id="PTHR39323">
    <property type="entry name" value="BLR1149 PROTEIN"/>
    <property type="match status" value="1"/>
</dbReference>
<dbReference type="GO" id="GO:0004519">
    <property type="term" value="F:endonuclease activity"/>
    <property type="evidence" value="ECO:0007669"/>
    <property type="project" value="UniProtKB-KW"/>
</dbReference>
<dbReference type="EC" id="3.1.-.-" evidence="2"/>
<proteinExistence type="predicted"/>
<dbReference type="Pfam" id="PF00149">
    <property type="entry name" value="Metallophos"/>
    <property type="match status" value="1"/>
</dbReference>
<accession>A0ABU8QN94</accession>
<dbReference type="PANTHER" id="PTHR39323:SF1">
    <property type="entry name" value="BLR1149 PROTEIN"/>
    <property type="match status" value="1"/>
</dbReference>
<sequence length="218" mass="23920">MDELAIEYAGETLLLLADKAIYWPQQHTLLVADLHIGKAASYRALHQPVPRGTTEATLARLDQLLARYACNRLVVLGDFLHARTARAAGTLAALAAWRTRHCELEIVLVRGNHDRHAGDPPAELGITVHEEPWLLGPFALCHEPEPHASHAVLAGHVHPAYVLRGRARQRLRLPCFVIGAQVAVLPAFGEFTGGWNVAPQAGTRMFLTGADRVWPLTQ</sequence>
<dbReference type="InterPro" id="IPR004843">
    <property type="entry name" value="Calcineurin-like_PHP"/>
</dbReference>
<organism evidence="2 3">
    <name type="scientific">Pseudomonas farsensis</name>
    <dbReference type="NCBI Taxonomy" id="2745492"/>
    <lineage>
        <taxon>Bacteria</taxon>
        <taxon>Pseudomonadati</taxon>
        <taxon>Pseudomonadota</taxon>
        <taxon>Gammaproteobacteria</taxon>
        <taxon>Pseudomonadales</taxon>
        <taxon>Pseudomonadaceae</taxon>
        <taxon>Pseudomonas</taxon>
    </lineage>
</organism>
<keyword evidence="3" id="KW-1185">Reference proteome</keyword>
<name>A0ABU8QN94_9PSED</name>
<dbReference type="InterPro" id="IPR024173">
    <property type="entry name" value="Pesterase_MJ0037-like"/>
</dbReference>
<reference evidence="2 3" key="1">
    <citation type="submission" date="2024-02" db="EMBL/GenBank/DDBJ databases">
        <title>Identification of pathogenicity and growth-promoting function of Pseudomonas putida variant.</title>
        <authorList>
            <person name="Sun J."/>
        </authorList>
    </citation>
    <scope>NUCLEOTIDE SEQUENCE [LARGE SCALE GENOMIC DNA]</scope>
    <source>
        <strain evidence="2 3">A03</strain>
    </source>
</reference>
<gene>
    <name evidence="2" type="primary">pdeM</name>
    <name evidence="2" type="ORF">V7S98_02665</name>
</gene>
<feature type="domain" description="Calcineurin-like phosphoesterase" evidence="1">
    <location>
        <begin position="29"/>
        <end position="118"/>
    </location>
</feature>
<evidence type="ECO:0000313" key="2">
    <source>
        <dbReference type="EMBL" id="MEJ5862121.1"/>
    </source>
</evidence>
<evidence type="ECO:0000259" key="1">
    <source>
        <dbReference type="Pfam" id="PF00149"/>
    </source>
</evidence>
<dbReference type="GO" id="GO:0016787">
    <property type="term" value="F:hydrolase activity"/>
    <property type="evidence" value="ECO:0007669"/>
    <property type="project" value="UniProtKB-KW"/>
</dbReference>
<protein>
    <submittedName>
        <fullName evidence="2">Ligase-associated DNA damage response endonuclease PdeM</fullName>
        <ecNumber evidence="2">3.1.-.-</ecNumber>
    </submittedName>
</protein>
<dbReference type="CDD" id="cd07391">
    <property type="entry name" value="MPP_PF1019"/>
    <property type="match status" value="1"/>
</dbReference>
<comment type="caution">
    <text evidence="2">The sequence shown here is derived from an EMBL/GenBank/DDBJ whole genome shotgun (WGS) entry which is preliminary data.</text>
</comment>
<dbReference type="RefSeq" id="WP_339598204.1">
    <property type="nucleotide sequence ID" value="NZ_JBBHLC010000004.1"/>
</dbReference>
<keyword evidence="2" id="KW-0378">Hydrolase</keyword>
<keyword evidence="2" id="KW-0255">Endonuclease</keyword>
<keyword evidence="2" id="KW-0436">Ligase</keyword>
<dbReference type="InterPro" id="IPR026336">
    <property type="entry name" value="PdeM-like"/>
</dbReference>
<dbReference type="PIRSF" id="PIRSF000887">
    <property type="entry name" value="Pesterase_MJ0037"/>
    <property type="match status" value="1"/>
</dbReference>
<keyword evidence="2" id="KW-0540">Nuclease</keyword>
<evidence type="ECO:0000313" key="3">
    <source>
        <dbReference type="Proteomes" id="UP001380290"/>
    </source>
</evidence>
<dbReference type="GO" id="GO:0016874">
    <property type="term" value="F:ligase activity"/>
    <property type="evidence" value="ECO:0007669"/>
    <property type="project" value="UniProtKB-KW"/>
</dbReference>
<dbReference type="Gene3D" id="3.60.21.10">
    <property type="match status" value="1"/>
</dbReference>